<evidence type="ECO:0000313" key="1">
    <source>
        <dbReference type="EMBL" id="CAK0785677.1"/>
    </source>
</evidence>
<dbReference type="AlphaFoldDB" id="A0AAV1IG62"/>
<comment type="caution">
    <text evidence="1">The sequence shown here is derived from an EMBL/GenBank/DDBJ whole genome shotgun (WGS) entry which is preliminary data.</text>
</comment>
<dbReference type="EMBL" id="CAUYUE010000013">
    <property type="protein sequence ID" value="CAK0785677.1"/>
    <property type="molecule type" value="Genomic_DNA"/>
</dbReference>
<evidence type="ECO:0000313" key="2">
    <source>
        <dbReference type="Proteomes" id="UP001314263"/>
    </source>
</evidence>
<sequence length="164" mass="18300">MQSKKKPQGRQTPSALQAAQLTECIRKEERLLAMRHGTPVGRASQSGFRVVLKTPVPDRTAEGLLEKPSSIADTKSLTAGMSVSLWSSINPGYILQEPRNISSIASRDYKWNEEEVEYIRQHDSVGSKFHRRWDDQSRYNEAAAMHRQVMKGFAEQAAGAAKAS</sequence>
<gene>
    <name evidence="1" type="ORF">CVIRNUC_008888</name>
</gene>
<keyword evidence="2" id="KW-1185">Reference proteome</keyword>
<accession>A0AAV1IG62</accession>
<reference evidence="1 2" key="1">
    <citation type="submission" date="2023-10" db="EMBL/GenBank/DDBJ databases">
        <authorList>
            <person name="Maclean D."/>
            <person name="Macfadyen A."/>
        </authorList>
    </citation>
    <scope>NUCLEOTIDE SEQUENCE [LARGE SCALE GENOMIC DNA]</scope>
</reference>
<dbReference type="Proteomes" id="UP001314263">
    <property type="component" value="Unassembled WGS sequence"/>
</dbReference>
<name>A0AAV1IG62_9CHLO</name>
<protein>
    <submittedName>
        <fullName evidence="1">Uncharacterized protein</fullName>
    </submittedName>
</protein>
<organism evidence="1 2">
    <name type="scientific">Coccomyxa viridis</name>
    <dbReference type="NCBI Taxonomy" id="1274662"/>
    <lineage>
        <taxon>Eukaryota</taxon>
        <taxon>Viridiplantae</taxon>
        <taxon>Chlorophyta</taxon>
        <taxon>core chlorophytes</taxon>
        <taxon>Trebouxiophyceae</taxon>
        <taxon>Trebouxiophyceae incertae sedis</taxon>
        <taxon>Coccomyxaceae</taxon>
        <taxon>Coccomyxa</taxon>
    </lineage>
</organism>
<proteinExistence type="predicted"/>